<dbReference type="RefSeq" id="WP_092124652.1">
    <property type="nucleotide sequence ID" value="NZ_FNTH01000001.1"/>
</dbReference>
<evidence type="ECO:0000256" key="4">
    <source>
        <dbReference type="ARBA" id="ARBA00023163"/>
    </source>
</evidence>
<dbReference type="Pfam" id="PF00440">
    <property type="entry name" value="TetR_N"/>
    <property type="match status" value="1"/>
</dbReference>
<dbReference type="InterPro" id="IPR050109">
    <property type="entry name" value="HTH-type_TetR-like_transc_reg"/>
</dbReference>
<dbReference type="InterPro" id="IPR039538">
    <property type="entry name" value="BetI_C"/>
</dbReference>
<protein>
    <submittedName>
        <fullName evidence="8">Transcriptional regulator, TetR family</fullName>
    </submittedName>
</protein>
<evidence type="ECO:0000313" key="9">
    <source>
        <dbReference type="Proteomes" id="UP000198992"/>
    </source>
</evidence>
<organism evidence="8 9">
    <name type="scientific">Bradyrhizobium erythrophlei</name>
    <dbReference type="NCBI Taxonomy" id="1437360"/>
    <lineage>
        <taxon>Bacteria</taxon>
        <taxon>Pseudomonadati</taxon>
        <taxon>Pseudomonadota</taxon>
        <taxon>Alphaproteobacteria</taxon>
        <taxon>Hyphomicrobiales</taxon>
        <taxon>Nitrobacteraceae</taxon>
        <taxon>Bradyrhizobium</taxon>
    </lineage>
</organism>
<evidence type="ECO:0000313" key="8">
    <source>
        <dbReference type="EMBL" id="SEE26024.1"/>
    </source>
</evidence>
<feature type="domain" description="HTH tetR-type" evidence="7">
    <location>
        <begin position="29"/>
        <end position="89"/>
    </location>
</feature>
<feature type="region of interest" description="Disordered" evidence="6">
    <location>
        <begin position="1"/>
        <end position="26"/>
    </location>
</feature>
<proteinExistence type="predicted"/>
<evidence type="ECO:0000256" key="6">
    <source>
        <dbReference type="SAM" id="MobiDB-lite"/>
    </source>
</evidence>
<keyword evidence="1" id="KW-0678">Repressor</keyword>
<evidence type="ECO:0000256" key="5">
    <source>
        <dbReference type="PROSITE-ProRule" id="PRU00335"/>
    </source>
</evidence>
<dbReference type="PANTHER" id="PTHR30055">
    <property type="entry name" value="HTH-TYPE TRANSCRIPTIONAL REGULATOR RUTR"/>
    <property type="match status" value="1"/>
</dbReference>
<evidence type="ECO:0000256" key="3">
    <source>
        <dbReference type="ARBA" id="ARBA00023125"/>
    </source>
</evidence>
<evidence type="ECO:0000256" key="2">
    <source>
        <dbReference type="ARBA" id="ARBA00023015"/>
    </source>
</evidence>
<keyword evidence="4" id="KW-0804">Transcription</keyword>
<dbReference type="Pfam" id="PF13977">
    <property type="entry name" value="TetR_C_6"/>
    <property type="match status" value="1"/>
</dbReference>
<dbReference type="PANTHER" id="PTHR30055:SF226">
    <property type="entry name" value="HTH-TYPE TRANSCRIPTIONAL REGULATOR PKSA"/>
    <property type="match status" value="1"/>
</dbReference>
<dbReference type="InterPro" id="IPR036271">
    <property type="entry name" value="Tet_transcr_reg_TetR-rel_C_sf"/>
</dbReference>
<dbReference type="GO" id="GO:0003700">
    <property type="term" value="F:DNA-binding transcription factor activity"/>
    <property type="evidence" value="ECO:0007669"/>
    <property type="project" value="TreeGrafter"/>
</dbReference>
<reference evidence="8 9" key="1">
    <citation type="submission" date="2016-10" db="EMBL/GenBank/DDBJ databases">
        <authorList>
            <person name="de Groot N.N."/>
        </authorList>
    </citation>
    <scope>NUCLEOTIDE SEQUENCE [LARGE SCALE GENOMIC DNA]</scope>
    <source>
        <strain evidence="8 9">MT12</strain>
    </source>
</reference>
<dbReference type="EMBL" id="FNTH01000001">
    <property type="protein sequence ID" value="SEE26024.1"/>
    <property type="molecule type" value="Genomic_DNA"/>
</dbReference>
<dbReference type="PROSITE" id="PS50977">
    <property type="entry name" value="HTH_TETR_2"/>
    <property type="match status" value="1"/>
</dbReference>
<gene>
    <name evidence="8" type="ORF">SAMN05444164_7453</name>
</gene>
<evidence type="ECO:0000259" key="7">
    <source>
        <dbReference type="PROSITE" id="PS50977"/>
    </source>
</evidence>
<dbReference type="GO" id="GO:0000976">
    <property type="term" value="F:transcription cis-regulatory region binding"/>
    <property type="evidence" value="ECO:0007669"/>
    <property type="project" value="TreeGrafter"/>
</dbReference>
<dbReference type="Proteomes" id="UP000198992">
    <property type="component" value="Unassembled WGS sequence"/>
</dbReference>
<dbReference type="OrthoDB" id="9809265at2"/>
<dbReference type="Gene3D" id="1.10.357.10">
    <property type="entry name" value="Tetracycline Repressor, domain 2"/>
    <property type="match status" value="1"/>
</dbReference>
<dbReference type="InterPro" id="IPR009057">
    <property type="entry name" value="Homeodomain-like_sf"/>
</dbReference>
<dbReference type="AlphaFoldDB" id="A0A1H5HE24"/>
<keyword evidence="2" id="KW-0805">Transcription regulation</keyword>
<dbReference type="SUPFAM" id="SSF48498">
    <property type="entry name" value="Tetracyclin repressor-like, C-terminal domain"/>
    <property type="match status" value="1"/>
</dbReference>
<evidence type="ECO:0000256" key="1">
    <source>
        <dbReference type="ARBA" id="ARBA00022491"/>
    </source>
</evidence>
<name>A0A1H5HE24_9BRAD</name>
<keyword evidence="3 5" id="KW-0238">DNA-binding</keyword>
<feature type="DNA-binding region" description="H-T-H motif" evidence="5">
    <location>
        <begin position="52"/>
        <end position="71"/>
    </location>
</feature>
<dbReference type="SUPFAM" id="SSF46689">
    <property type="entry name" value="Homeodomain-like"/>
    <property type="match status" value="1"/>
</dbReference>
<dbReference type="InterPro" id="IPR001647">
    <property type="entry name" value="HTH_TetR"/>
</dbReference>
<sequence>MARAVRRAQEQRDNAPVSVSRRTQVERRDEAERRILEAAALIVAENGLEAITLAEAGERAGYSRGLPSHYFKTKADLISALGTYIIESFITERRASAPGLAGYDSLLSSCRYYFVMPARNPVMARAFHAVLAGALTVPPITATVAKLNRETRGEIAAALRAGMAEGRLRADIDPETESALILATLRGSVAQWLVDPEGLDLEVVSAHFVATLERRLAK</sequence>
<accession>A0A1H5HE24</accession>